<dbReference type="RefSeq" id="WP_188507926.1">
    <property type="nucleotide sequence ID" value="NZ_BMER01000005.1"/>
</dbReference>
<dbReference type="CDD" id="cd07820">
    <property type="entry name" value="SRPBCC_3"/>
    <property type="match status" value="1"/>
</dbReference>
<evidence type="ECO:0000313" key="1">
    <source>
        <dbReference type="EMBL" id="GGH00481.1"/>
    </source>
</evidence>
<proteinExistence type="predicted"/>
<evidence type="ECO:0000313" key="2">
    <source>
        <dbReference type="Proteomes" id="UP000660862"/>
    </source>
</evidence>
<reference evidence="1" key="2">
    <citation type="submission" date="2020-09" db="EMBL/GenBank/DDBJ databases">
        <authorList>
            <person name="Sun Q."/>
            <person name="Zhou Y."/>
        </authorList>
    </citation>
    <scope>NUCLEOTIDE SEQUENCE</scope>
    <source>
        <strain evidence="1">CGMCC 1.12195</strain>
    </source>
</reference>
<keyword evidence="2" id="KW-1185">Reference proteome</keyword>
<name>A0A917HZY0_9SPHI</name>
<organism evidence="1 2">
    <name type="scientific">Parapedobacter pyrenivorans</name>
    <dbReference type="NCBI Taxonomy" id="1305674"/>
    <lineage>
        <taxon>Bacteria</taxon>
        <taxon>Pseudomonadati</taxon>
        <taxon>Bacteroidota</taxon>
        <taxon>Sphingobacteriia</taxon>
        <taxon>Sphingobacteriales</taxon>
        <taxon>Sphingobacteriaceae</taxon>
        <taxon>Parapedobacter</taxon>
    </lineage>
</organism>
<protein>
    <submittedName>
        <fullName evidence="1">Cyclase</fullName>
    </submittedName>
</protein>
<sequence length="161" mass="19047">MKTAVSHQLRWAQYLHCGIDTAWQFFSSPHNLARITPPEMRFSVISDLPESGIYEGMIIDYRVSPLFSIPMKWQTEITQVEPYKSFTDYQKKGPYRLWKHVHEFLPWDGGVLMKDTVEYELPFGVLGEVAHRWIVKKKIHHIFDYRCGVLDNLFNNKKQET</sequence>
<dbReference type="SUPFAM" id="SSF55961">
    <property type="entry name" value="Bet v1-like"/>
    <property type="match status" value="1"/>
</dbReference>
<dbReference type="Gene3D" id="3.30.530.20">
    <property type="match status" value="1"/>
</dbReference>
<dbReference type="Proteomes" id="UP000660862">
    <property type="component" value="Unassembled WGS sequence"/>
</dbReference>
<dbReference type="InterPro" id="IPR023393">
    <property type="entry name" value="START-like_dom_sf"/>
</dbReference>
<dbReference type="AlphaFoldDB" id="A0A917HZY0"/>
<dbReference type="EMBL" id="BMER01000005">
    <property type="protein sequence ID" value="GGH00481.1"/>
    <property type="molecule type" value="Genomic_DNA"/>
</dbReference>
<comment type="caution">
    <text evidence="1">The sequence shown here is derived from an EMBL/GenBank/DDBJ whole genome shotgun (WGS) entry which is preliminary data.</text>
</comment>
<accession>A0A917HZY0</accession>
<gene>
    <name evidence="1" type="ORF">GCM10007415_40550</name>
</gene>
<reference evidence="1" key="1">
    <citation type="journal article" date="2014" name="Int. J. Syst. Evol. Microbiol.">
        <title>Complete genome sequence of Corynebacterium casei LMG S-19264T (=DSM 44701T), isolated from a smear-ripened cheese.</title>
        <authorList>
            <consortium name="US DOE Joint Genome Institute (JGI-PGF)"/>
            <person name="Walter F."/>
            <person name="Albersmeier A."/>
            <person name="Kalinowski J."/>
            <person name="Ruckert C."/>
        </authorList>
    </citation>
    <scope>NUCLEOTIDE SEQUENCE</scope>
    <source>
        <strain evidence="1">CGMCC 1.12195</strain>
    </source>
</reference>